<evidence type="ECO:0000259" key="3">
    <source>
        <dbReference type="SMART" id="SM00062"/>
    </source>
</evidence>
<evidence type="ECO:0000313" key="4">
    <source>
        <dbReference type="EMBL" id="PJF31362.1"/>
    </source>
</evidence>
<evidence type="ECO:0000256" key="2">
    <source>
        <dbReference type="SAM" id="SignalP"/>
    </source>
</evidence>
<comment type="caution">
    <text evidence="4">The sequence shown here is derived from an EMBL/GenBank/DDBJ whole genome shotgun (WGS) entry which is preliminary data.</text>
</comment>
<name>A0A2M8P1D6_9CHLR</name>
<dbReference type="Proteomes" id="UP000228921">
    <property type="component" value="Unassembled WGS sequence"/>
</dbReference>
<organism evidence="4 5">
    <name type="scientific">Candidatus Thermofonsia Clade 1 bacterium</name>
    <dbReference type="NCBI Taxonomy" id="2364210"/>
    <lineage>
        <taxon>Bacteria</taxon>
        <taxon>Bacillati</taxon>
        <taxon>Chloroflexota</taxon>
        <taxon>Candidatus Thermofontia</taxon>
        <taxon>Candidatus Thermofonsia Clade 1</taxon>
    </lineage>
</organism>
<gene>
    <name evidence="4" type="ORF">CUN51_03250</name>
</gene>
<evidence type="ECO:0000313" key="5">
    <source>
        <dbReference type="Proteomes" id="UP000228921"/>
    </source>
</evidence>
<dbReference type="InterPro" id="IPR001638">
    <property type="entry name" value="Solute-binding_3/MltF_N"/>
</dbReference>
<dbReference type="AlphaFoldDB" id="A0A2M8P1D6"/>
<dbReference type="InterPro" id="IPR015168">
    <property type="entry name" value="SsuA/THI5"/>
</dbReference>
<dbReference type="PANTHER" id="PTHR30024">
    <property type="entry name" value="ALIPHATIC SULFONATES-BINDING PROTEIN-RELATED"/>
    <property type="match status" value="1"/>
</dbReference>
<sequence length="339" mass="36497">MRRLVMVFAALALLLTVAQVPAQAQSEKIRLGFLPVITYATFFVGIERGYFADEGIEIELVPLPAGGGDSIVQLAAGNLDVAATGAGATLWNAIALGFPVKIVAPLHTERPPLATPLVISAKRVDEIKSAADLRGKRIAINNVGSAVEYWVYAALQRGGVSMDEVTIVPMPFPQMAAALDAEAIDAAVITEPLATLGRDQGLLALLADDFIDGITVTYVFMGEAMLTERRPVAEAFMRAYLRAARDLQGEIDESLAAIIEKYTNVPAPVIMRMNRQYYDPNGVIPIADLEEVQRYFKSRGLLEYAELLDVPSLVDTSLVDAALKVIGEYQPEPAATPAN</sequence>
<dbReference type="SUPFAM" id="SSF53850">
    <property type="entry name" value="Periplasmic binding protein-like II"/>
    <property type="match status" value="1"/>
</dbReference>
<dbReference type="Pfam" id="PF09084">
    <property type="entry name" value="NMT1"/>
    <property type="match status" value="1"/>
</dbReference>
<feature type="domain" description="Solute-binding protein family 3/N-terminal" evidence="3">
    <location>
        <begin position="41"/>
        <end position="266"/>
    </location>
</feature>
<dbReference type="SMART" id="SM00062">
    <property type="entry name" value="PBPb"/>
    <property type="match status" value="1"/>
</dbReference>
<keyword evidence="2" id="KW-0732">Signal</keyword>
<proteinExistence type="inferred from homology"/>
<accession>A0A2M8P1D6</accession>
<feature type="chain" id="PRO_5014637407" description="Solute-binding protein family 3/N-terminal domain-containing protein" evidence="2">
    <location>
        <begin position="25"/>
        <end position="339"/>
    </location>
</feature>
<reference evidence="4 5" key="1">
    <citation type="submission" date="2017-11" db="EMBL/GenBank/DDBJ databases">
        <title>Evolution of Phototrophy in the Chloroflexi Phylum Driven by Horizontal Gene Transfer.</title>
        <authorList>
            <person name="Ward L.M."/>
            <person name="Hemp J."/>
            <person name="Shih P.M."/>
            <person name="Mcglynn S.E."/>
            <person name="Fischer W."/>
        </authorList>
    </citation>
    <scope>NUCLEOTIDE SEQUENCE [LARGE SCALE GENOMIC DNA]</scope>
    <source>
        <strain evidence="4">CP2_2F</strain>
    </source>
</reference>
<dbReference type="EMBL" id="PGTK01000003">
    <property type="protein sequence ID" value="PJF31362.1"/>
    <property type="molecule type" value="Genomic_DNA"/>
</dbReference>
<protein>
    <recommendedName>
        <fullName evidence="3">Solute-binding protein family 3/N-terminal domain-containing protein</fullName>
    </recommendedName>
</protein>
<comment type="similarity">
    <text evidence="1">Belongs to the bacterial solute-binding protein SsuA/TauA family.</text>
</comment>
<feature type="signal peptide" evidence="2">
    <location>
        <begin position="1"/>
        <end position="24"/>
    </location>
</feature>
<evidence type="ECO:0000256" key="1">
    <source>
        <dbReference type="ARBA" id="ARBA00010742"/>
    </source>
</evidence>
<dbReference type="Gene3D" id="3.40.190.10">
    <property type="entry name" value="Periplasmic binding protein-like II"/>
    <property type="match status" value="2"/>
</dbReference>